<accession>A0A163Z2A5</accession>
<comment type="similarity">
    <text evidence="1">Belongs to the methyltransferase superfamily.</text>
</comment>
<dbReference type="InterPro" id="IPR029063">
    <property type="entry name" value="SAM-dependent_MTases_sf"/>
</dbReference>
<keyword evidence="2" id="KW-0489">Methyltransferase</keyword>
<dbReference type="AlphaFoldDB" id="A0A163Z2A5"/>
<organism evidence="5 6">
    <name type="scientific">Paenibacillus elgii</name>
    <dbReference type="NCBI Taxonomy" id="189691"/>
    <lineage>
        <taxon>Bacteria</taxon>
        <taxon>Bacillati</taxon>
        <taxon>Bacillota</taxon>
        <taxon>Bacilli</taxon>
        <taxon>Bacillales</taxon>
        <taxon>Paenibacillaceae</taxon>
        <taxon>Paenibacillus</taxon>
    </lineage>
</organism>
<dbReference type="eggNOG" id="COG2227">
    <property type="taxonomic scope" value="Bacteria"/>
</dbReference>
<dbReference type="STRING" id="1007103.GCA_000213315_01297"/>
<dbReference type="PANTHER" id="PTHR44942:SF4">
    <property type="entry name" value="METHYLTRANSFERASE TYPE 11 DOMAIN-CONTAINING PROTEIN"/>
    <property type="match status" value="1"/>
</dbReference>
<comment type="caution">
    <text evidence="5">The sequence shown here is derived from an EMBL/GenBank/DDBJ whole genome shotgun (WGS) entry which is preliminary data.</text>
</comment>
<evidence type="ECO:0000256" key="2">
    <source>
        <dbReference type="ARBA" id="ARBA00022603"/>
    </source>
</evidence>
<dbReference type="Gene3D" id="3.40.50.150">
    <property type="entry name" value="Vaccinia Virus protein VP39"/>
    <property type="match status" value="1"/>
</dbReference>
<keyword evidence="6" id="KW-1185">Reference proteome</keyword>
<dbReference type="Pfam" id="PF08241">
    <property type="entry name" value="Methyltransf_11"/>
    <property type="match status" value="1"/>
</dbReference>
<dbReference type="InterPro" id="IPR051052">
    <property type="entry name" value="Diverse_substrate_MTase"/>
</dbReference>
<dbReference type="RefSeq" id="WP_063179471.1">
    <property type="nucleotide sequence ID" value="NZ_LQRA01000046.1"/>
</dbReference>
<protein>
    <recommendedName>
        <fullName evidence="4">Methyltransferase type 11 domain-containing protein</fullName>
    </recommendedName>
</protein>
<name>A0A163Z2A5_9BACL</name>
<dbReference type="GO" id="GO:0032259">
    <property type="term" value="P:methylation"/>
    <property type="evidence" value="ECO:0007669"/>
    <property type="project" value="UniProtKB-KW"/>
</dbReference>
<gene>
    <name evidence="5" type="ORF">AV654_10925</name>
</gene>
<evidence type="ECO:0000259" key="4">
    <source>
        <dbReference type="Pfam" id="PF08241"/>
    </source>
</evidence>
<dbReference type="SUPFAM" id="SSF53335">
    <property type="entry name" value="S-adenosyl-L-methionine-dependent methyltransferases"/>
    <property type="match status" value="1"/>
</dbReference>
<dbReference type="EMBL" id="LQRA01000046">
    <property type="protein sequence ID" value="KZE80857.1"/>
    <property type="molecule type" value="Genomic_DNA"/>
</dbReference>
<reference evidence="6" key="1">
    <citation type="submission" date="2016-01" db="EMBL/GenBank/DDBJ databases">
        <title>Draft genome of Chromobacterium sp. F49.</title>
        <authorList>
            <person name="Hong K.W."/>
        </authorList>
    </citation>
    <scope>NUCLEOTIDE SEQUENCE [LARGE SCALE GENOMIC DNA]</scope>
    <source>
        <strain evidence="6">M63</strain>
    </source>
</reference>
<evidence type="ECO:0000256" key="1">
    <source>
        <dbReference type="ARBA" id="ARBA00008361"/>
    </source>
</evidence>
<dbReference type="Proteomes" id="UP000076563">
    <property type="component" value="Unassembled WGS sequence"/>
</dbReference>
<dbReference type="InterPro" id="IPR013216">
    <property type="entry name" value="Methyltransf_11"/>
</dbReference>
<sequence length="269" mass="29790">MKEQVNFGNVSQDYARYRDELPARLADWLEAHGALKTGAQAVDLGAGTGSFSRLLAGRGAAVTGVEPSAEMIGEARRIADGSDSSVVYVQAPAEATELPAGLFDLATAARAWHWFDRQQTISEVRRLLKPGGLLAVIDSVILSAESEAARATFELIRRQMPDGKLKAPGAMAESTERRNGFPLGWFDEWAEGGFQEKDSGQFGYELRFTPDAWRGKVRSISWFSQLDTESRQQVDQEMAELFRDVTELTIPHRCSFVLLQKEDRPPARL</sequence>
<evidence type="ECO:0000256" key="3">
    <source>
        <dbReference type="ARBA" id="ARBA00022679"/>
    </source>
</evidence>
<dbReference type="PANTHER" id="PTHR44942">
    <property type="entry name" value="METHYLTRANSF_11 DOMAIN-CONTAINING PROTEIN"/>
    <property type="match status" value="1"/>
</dbReference>
<dbReference type="OrthoDB" id="9797252at2"/>
<feature type="domain" description="Methyltransferase type 11" evidence="4">
    <location>
        <begin position="42"/>
        <end position="135"/>
    </location>
</feature>
<dbReference type="CDD" id="cd02440">
    <property type="entry name" value="AdoMet_MTases"/>
    <property type="match status" value="1"/>
</dbReference>
<evidence type="ECO:0000313" key="6">
    <source>
        <dbReference type="Proteomes" id="UP000076563"/>
    </source>
</evidence>
<proteinExistence type="inferred from homology"/>
<dbReference type="GO" id="GO:0008757">
    <property type="term" value="F:S-adenosylmethionine-dependent methyltransferase activity"/>
    <property type="evidence" value="ECO:0007669"/>
    <property type="project" value="InterPro"/>
</dbReference>
<keyword evidence="3" id="KW-0808">Transferase</keyword>
<evidence type="ECO:0000313" key="5">
    <source>
        <dbReference type="EMBL" id="KZE80857.1"/>
    </source>
</evidence>